<dbReference type="VEuPathDB" id="ToxoDB:TGFOU_206680"/>
<proteinExistence type="predicted"/>
<accession>A0A086K1T1</accession>
<feature type="compositionally biased region" description="Polar residues" evidence="1">
    <location>
        <begin position="106"/>
        <end position="121"/>
    </location>
</feature>
<comment type="caution">
    <text evidence="2">The sequence shown here is derived from an EMBL/GenBank/DDBJ whole genome shotgun (WGS) entry which is preliminary data.</text>
</comment>
<protein>
    <submittedName>
        <fullName evidence="2">Uncharacterized protein</fullName>
    </submittedName>
</protein>
<gene>
    <name evidence="2" type="ORF">TGFOU_206680</name>
</gene>
<dbReference type="Proteomes" id="UP000028838">
    <property type="component" value="Unassembled WGS sequence"/>
</dbReference>
<feature type="region of interest" description="Disordered" evidence="1">
    <location>
        <begin position="103"/>
        <end position="147"/>
    </location>
</feature>
<name>A0A086K1T1_TOXGO</name>
<dbReference type="AlphaFoldDB" id="A0A086K1T1"/>
<dbReference type="EMBL" id="AEYH02002499">
    <property type="protein sequence ID" value="KFG38349.1"/>
    <property type="molecule type" value="Genomic_DNA"/>
</dbReference>
<evidence type="ECO:0000256" key="1">
    <source>
        <dbReference type="SAM" id="MobiDB-lite"/>
    </source>
</evidence>
<evidence type="ECO:0000313" key="2">
    <source>
        <dbReference type="EMBL" id="KFG38349.1"/>
    </source>
</evidence>
<evidence type="ECO:0000313" key="3">
    <source>
        <dbReference type="Proteomes" id="UP000028838"/>
    </source>
</evidence>
<dbReference type="OrthoDB" id="365254at2759"/>
<sequence length="216" mass="23952">MADYRPCLHQAINLHAGRLVSSYSSFLDCCSVNEEGNLCGMSVDNFLLKLQVFAIIHSSRSLLTLAADCAVNATLHDTERLCSLLTESKRKLRHRIAELKSADIGSETSDSASGLSGGDTQQQRRDRMRSTEDETEKTIGYGDTDETLSFEEPRAAAACPFFKSGEEPQIFAFDDLLGSFFHQRGQNDSPAKQSLNMTHVRKVAVSEEQRLEVDLK</sequence>
<feature type="compositionally biased region" description="Basic and acidic residues" evidence="1">
    <location>
        <begin position="122"/>
        <end position="132"/>
    </location>
</feature>
<organism evidence="2 3">
    <name type="scientific">Toxoplasma gondii FOU</name>
    <dbReference type="NCBI Taxonomy" id="943167"/>
    <lineage>
        <taxon>Eukaryota</taxon>
        <taxon>Sar</taxon>
        <taxon>Alveolata</taxon>
        <taxon>Apicomplexa</taxon>
        <taxon>Conoidasida</taxon>
        <taxon>Coccidia</taxon>
        <taxon>Eucoccidiorida</taxon>
        <taxon>Eimeriorina</taxon>
        <taxon>Sarcocystidae</taxon>
        <taxon>Toxoplasma</taxon>
    </lineage>
</organism>
<reference evidence="2 3" key="1">
    <citation type="submission" date="2014-07" db="EMBL/GenBank/DDBJ databases">
        <authorList>
            <person name="Sibley D."/>
            <person name="Venepally P."/>
            <person name="Karamycheva S."/>
            <person name="Hadjithomas M."/>
            <person name="Khan A."/>
            <person name="Brunk B."/>
            <person name="Roos D."/>
            <person name="Caler E."/>
            <person name="Lorenzi H."/>
        </authorList>
    </citation>
    <scope>NUCLEOTIDE SEQUENCE [LARGE SCALE GENOMIC DNA]</scope>
    <source>
        <strain evidence="2 3">FOU</strain>
    </source>
</reference>